<dbReference type="OrthoDB" id="3782200at2"/>
<protein>
    <submittedName>
        <fullName evidence="1">Uncharacterized protein</fullName>
    </submittedName>
</protein>
<dbReference type="EMBL" id="QZEZ01000015">
    <property type="protein sequence ID" value="RJK92448.1"/>
    <property type="molecule type" value="Genomic_DNA"/>
</dbReference>
<evidence type="ECO:0000313" key="2">
    <source>
        <dbReference type="Proteomes" id="UP000265614"/>
    </source>
</evidence>
<comment type="caution">
    <text evidence="1">The sequence shown here is derived from an EMBL/GenBank/DDBJ whole genome shotgun (WGS) entry which is preliminary data.</text>
</comment>
<accession>A0A3A3YMX0</accession>
<name>A0A3A3YMX0_9ACTN</name>
<dbReference type="Proteomes" id="UP000265614">
    <property type="component" value="Unassembled WGS sequence"/>
</dbReference>
<proteinExistence type="predicted"/>
<keyword evidence="2" id="KW-1185">Reference proteome</keyword>
<dbReference type="RefSeq" id="WP_119952072.1">
    <property type="nucleotide sequence ID" value="NZ_QZEZ01000015.1"/>
</dbReference>
<gene>
    <name evidence="1" type="ORF">D5H78_18900</name>
</gene>
<sequence length="309" mass="31647">MYTLVSAPVLAFDLVRRPGGEHVARLLREALELGPADLPVLAACAPSDVDATAARAGAWLAVSAAEAQRLEVTGLLEDVRAATAEGRPVTAGTLQALESAPLGSLDALLRCVRREVLDWTWSAASGPLADGLAVQSAPATAATSVLCDAVASCYLAGELDDDARRRLAGPWTRAARALGLAERSATDPGEGTRALLARLRALGPADLERLRAASAATRASRSRWAEAVHDASWAVHLSGRVRPAAAAQLLAVEAVRDAGLPLADSAGGVWNLLSGAVQASVVADLLGDEPTALLASPVRAALGPLEPLG</sequence>
<dbReference type="AlphaFoldDB" id="A0A3A3YMX0"/>
<evidence type="ECO:0000313" key="1">
    <source>
        <dbReference type="EMBL" id="RJK92448.1"/>
    </source>
</evidence>
<reference evidence="1 2" key="1">
    <citation type="submission" date="2018-09" db="EMBL/GenBank/DDBJ databases">
        <title>YIM 75000 draft genome.</title>
        <authorList>
            <person name="Tang S."/>
            <person name="Feng Y."/>
        </authorList>
    </citation>
    <scope>NUCLEOTIDE SEQUENCE [LARGE SCALE GENOMIC DNA]</scope>
    <source>
        <strain evidence="1 2">YIM 75000</strain>
    </source>
</reference>
<organism evidence="1 2">
    <name type="scientific">Vallicoccus soli</name>
    <dbReference type="NCBI Taxonomy" id="2339232"/>
    <lineage>
        <taxon>Bacteria</taxon>
        <taxon>Bacillati</taxon>
        <taxon>Actinomycetota</taxon>
        <taxon>Actinomycetes</taxon>
        <taxon>Motilibacterales</taxon>
        <taxon>Vallicoccaceae</taxon>
        <taxon>Vallicoccus</taxon>
    </lineage>
</organism>